<sequence>MDPPQNQESALADDGSDDASDKYIEAFGHRYHHSGEIFLPFDEDEQRRMEIQHRLFRRCLNGDLTATRLPLEIERILDLGSGTGVWPFEMAARYPQAKITGIDASPIQRTNAVPPNVEFVIDNLENPWPCPPASLDLVHARSIAGGVRNWPGLLKQAYDKLKPGGLFELAEIAIQISDFDRKFQEAEICPDFLRTWRDLSKKVGMEFDPTPHAPGWLLEAGFEKIVQRSEILPLGNWAKDDKLRDQQALMNEILSKQPLRLVIREEWLDEVRVRCYGTYVLAGHTQSAGQALYYSCLYDCKEAASEVEAATSGSRSLYSEVDITMPMRHSSCRSSAQVYKDKSSVGYQGPVRTLCSAFGVDTSGVDMMIQTRVSGASQSPTLRSSAVLVGDVP</sequence>
<dbReference type="SUPFAM" id="SSF53335">
    <property type="entry name" value="S-adenosyl-L-methionine-dependent methyltransferases"/>
    <property type="match status" value="1"/>
</dbReference>
<name>A0AAI8VHB5_9PEZI</name>
<dbReference type="AlphaFoldDB" id="A0AAI8VHB5"/>
<evidence type="ECO:0000313" key="2">
    <source>
        <dbReference type="EMBL" id="CAJ2504556.1"/>
    </source>
</evidence>
<dbReference type="GO" id="GO:0008168">
    <property type="term" value="F:methyltransferase activity"/>
    <property type="evidence" value="ECO:0007669"/>
    <property type="project" value="TreeGrafter"/>
</dbReference>
<reference evidence="2" key="1">
    <citation type="submission" date="2023-10" db="EMBL/GenBank/DDBJ databases">
        <authorList>
            <person name="Hackl T."/>
        </authorList>
    </citation>
    <scope>NUCLEOTIDE SEQUENCE</scope>
</reference>
<dbReference type="EMBL" id="CAUWAG010000006">
    <property type="protein sequence ID" value="CAJ2504556.1"/>
    <property type="molecule type" value="Genomic_DNA"/>
</dbReference>
<dbReference type="Proteomes" id="UP001295740">
    <property type="component" value="Unassembled WGS sequence"/>
</dbReference>
<dbReference type="CDD" id="cd02440">
    <property type="entry name" value="AdoMet_MTases"/>
    <property type="match status" value="1"/>
</dbReference>
<evidence type="ECO:0000256" key="1">
    <source>
        <dbReference type="ARBA" id="ARBA00038158"/>
    </source>
</evidence>
<protein>
    <submittedName>
        <fullName evidence="2">Uu.00g119500.m01.CDS01</fullName>
    </submittedName>
</protein>
<comment type="caution">
    <text evidence="2">The sequence shown here is derived from an EMBL/GenBank/DDBJ whole genome shotgun (WGS) entry which is preliminary data.</text>
</comment>
<keyword evidence="3" id="KW-1185">Reference proteome</keyword>
<proteinExistence type="inferred from homology"/>
<organism evidence="2 3">
    <name type="scientific">Anthostomella pinea</name>
    <dbReference type="NCBI Taxonomy" id="933095"/>
    <lineage>
        <taxon>Eukaryota</taxon>
        <taxon>Fungi</taxon>
        <taxon>Dikarya</taxon>
        <taxon>Ascomycota</taxon>
        <taxon>Pezizomycotina</taxon>
        <taxon>Sordariomycetes</taxon>
        <taxon>Xylariomycetidae</taxon>
        <taxon>Xylariales</taxon>
        <taxon>Xylariaceae</taxon>
        <taxon>Anthostomella</taxon>
    </lineage>
</organism>
<dbReference type="PANTHER" id="PTHR43591:SF24">
    <property type="entry name" value="2-METHOXY-6-POLYPRENYL-1,4-BENZOQUINOL METHYLASE, MITOCHONDRIAL"/>
    <property type="match status" value="1"/>
</dbReference>
<dbReference type="Gene3D" id="3.40.50.150">
    <property type="entry name" value="Vaccinia Virus protein VP39"/>
    <property type="match status" value="1"/>
</dbReference>
<accession>A0AAI8VHB5</accession>
<gene>
    <name evidence="2" type="ORF">KHLLAP_LOCUS5024</name>
</gene>
<dbReference type="Pfam" id="PF13489">
    <property type="entry name" value="Methyltransf_23"/>
    <property type="match status" value="1"/>
</dbReference>
<evidence type="ECO:0000313" key="3">
    <source>
        <dbReference type="Proteomes" id="UP001295740"/>
    </source>
</evidence>
<comment type="similarity">
    <text evidence="1">Belongs to the methyltransferase superfamily. LaeA methyltransferase family.</text>
</comment>
<dbReference type="InterPro" id="IPR029063">
    <property type="entry name" value="SAM-dependent_MTases_sf"/>
</dbReference>
<dbReference type="PANTHER" id="PTHR43591">
    <property type="entry name" value="METHYLTRANSFERASE"/>
    <property type="match status" value="1"/>
</dbReference>